<evidence type="ECO:0000256" key="3">
    <source>
        <dbReference type="ARBA" id="ARBA00023163"/>
    </source>
</evidence>
<evidence type="ECO:0000259" key="7">
    <source>
        <dbReference type="PROSITE" id="PS50252"/>
    </source>
</evidence>
<comment type="caution">
    <text evidence="8">The sequence shown here is derived from an EMBL/GenBank/DDBJ whole genome shotgun (WGS) entry which is preliminary data.</text>
</comment>
<dbReference type="InterPro" id="IPR001699">
    <property type="entry name" value="TF_T-box"/>
</dbReference>
<keyword evidence="1" id="KW-0805">Transcription regulation</keyword>
<dbReference type="InterPro" id="IPR008967">
    <property type="entry name" value="p53-like_TF_DNA-bd_sf"/>
</dbReference>
<evidence type="ECO:0000313" key="8">
    <source>
        <dbReference type="EMBL" id="KAK0418245.1"/>
    </source>
</evidence>
<dbReference type="GO" id="GO:0000785">
    <property type="term" value="C:chromatin"/>
    <property type="evidence" value="ECO:0007669"/>
    <property type="project" value="TreeGrafter"/>
</dbReference>
<dbReference type="PRINTS" id="PR00937">
    <property type="entry name" value="TBOX"/>
</dbReference>
<feature type="compositionally biased region" description="Basic and acidic residues" evidence="6">
    <location>
        <begin position="232"/>
        <end position="245"/>
    </location>
</feature>
<evidence type="ECO:0000256" key="1">
    <source>
        <dbReference type="ARBA" id="ARBA00023015"/>
    </source>
</evidence>
<dbReference type="SUPFAM" id="SSF49417">
    <property type="entry name" value="p53-like transcription factors"/>
    <property type="match status" value="1"/>
</dbReference>
<name>A0AA39I6X0_9BILA</name>
<dbReference type="Proteomes" id="UP001175271">
    <property type="component" value="Unassembled WGS sequence"/>
</dbReference>
<dbReference type="GO" id="GO:0005634">
    <property type="term" value="C:nucleus"/>
    <property type="evidence" value="ECO:0007669"/>
    <property type="project" value="UniProtKB-SubCell"/>
</dbReference>
<keyword evidence="3" id="KW-0804">Transcription</keyword>
<reference evidence="8" key="1">
    <citation type="submission" date="2023-06" db="EMBL/GenBank/DDBJ databases">
        <title>Genomic analysis of the entomopathogenic nematode Steinernema hermaphroditum.</title>
        <authorList>
            <person name="Schwarz E.M."/>
            <person name="Heppert J.K."/>
            <person name="Baniya A."/>
            <person name="Schwartz H.T."/>
            <person name="Tan C.-H."/>
            <person name="Antoshechkin I."/>
            <person name="Sternberg P.W."/>
            <person name="Goodrich-Blair H."/>
            <person name="Dillman A.R."/>
        </authorList>
    </citation>
    <scope>NUCLEOTIDE SEQUENCE</scope>
    <source>
        <strain evidence="8">PS9179</strain>
        <tissue evidence="8">Whole animal</tissue>
    </source>
</reference>
<dbReference type="GO" id="GO:0000978">
    <property type="term" value="F:RNA polymerase II cis-regulatory region sequence-specific DNA binding"/>
    <property type="evidence" value="ECO:0007669"/>
    <property type="project" value="InterPro"/>
</dbReference>
<keyword evidence="2 5" id="KW-0238">DNA-binding</keyword>
<comment type="subcellular location">
    <subcellularLocation>
        <location evidence="5">Nucleus</location>
    </subcellularLocation>
</comment>
<keyword evidence="4 5" id="KW-0539">Nucleus</keyword>
<dbReference type="EMBL" id="JAUCMV010000002">
    <property type="protein sequence ID" value="KAK0418245.1"/>
    <property type="molecule type" value="Genomic_DNA"/>
</dbReference>
<dbReference type="Pfam" id="PF00907">
    <property type="entry name" value="T-box"/>
    <property type="match status" value="1"/>
</dbReference>
<dbReference type="PANTHER" id="PTHR11267">
    <property type="entry name" value="T-BOX PROTEIN-RELATED"/>
    <property type="match status" value="1"/>
</dbReference>
<evidence type="ECO:0000256" key="5">
    <source>
        <dbReference type="PROSITE-ProRule" id="PRU00201"/>
    </source>
</evidence>
<feature type="region of interest" description="Disordered" evidence="6">
    <location>
        <begin position="221"/>
        <end position="245"/>
    </location>
</feature>
<protein>
    <recommendedName>
        <fullName evidence="7">T-box domain-containing protein</fullName>
    </recommendedName>
</protein>
<sequence length="344" mass="39924">MFPQPSYGGYTAFYPTPSPVDSHAYGLPTPDVRPEPNIEVTIKEIDKWEQFHRVGNEMIVARRGRNPFPIFDFDVSGLEREAEYRFSIAFERCDEKRYTHQDGSWKGHGRGEPMGSAIQVIHHKDAQSGRQWMREGVRFHQLRFTNNVQTAKLHTIQLLSMHKYRPVVYVYRLNRNPVLASIMVAVLPFEQMEFIAVTAYQNGKLKDLKVELNPFAKAFRKDGKHTAKRKAEKTSDVDDADLPKKCRLDDEYDPPEQVPYPAIDPQPIPSQTYQIPSTWPYPQMDQNYQGAWNQQPPQNYGYYGQIPPMQNADYAYNGYTYYNPYMNQPIQYPSDAPATRPEET</sequence>
<dbReference type="InterPro" id="IPR036960">
    <property type="entry name" value="T-box_sf"/>
</dbReference>
<feature type="DNA-binding region" description="T-box" evidence="5">
    <location>
        <begin position="47"/>
        <end position="221"/>
    </location>
</feature>
<dbReference type="GO" id="GO:0045893">
    <property type="term" value="P:positive regulation of DNA-templated transcription"/>
    <property type="evidence" value="ECO:0007669"/>
    <property type="project" value="InterPro"/>
</dbReference>
<dbReference type="InterPro" id="IPR046360">
    <property type="entry name" value="T-box_DNA-bd"/>
</dbReference>
<dbReference type="SMART" id="SM00425">
    <property type="entry name" value="TBOX"/>
    <property type="match status" value="1"/>
</dbReference>
<dbReference type="Gene3D" id="2.60.40.820">
    <property type="entry name" value="Transcription factor, T-box"/>
    <property type="match status" value="1"/>
</dbReference>
<proteinExistence type="predicted"/>
<evidence type="ECO:0000256" key="4">
    <source>
        <dbReference type="ARBA" id="ARBA00023242"/>
    </source>
</evidence>
<keyword evidence="9" id="KW-1185">Reference proteome</keyword>
<accession>A0AA39I6X0</accession>
<evidence type="ECO:0000256" key="2">
    <source>
        <dbReference type="ARBA" id="ARBA00023125"/>
    </source>
</evidence>
<dbReference type="PROSITE" id="PS50252">
    <property type="entry name" value="TBOX_3"/>
    <property type="match status" value="1"/>
</dbReference>
<dbReference type="GO" id="GO:0001708">
    <property type="term" value="P:cell fate specification"/>
    <property type="evidence" value="ECO:0007669"/>
    <property type="project" value="TreeGrafter"/>
</dbReference>
<organism evidence="8 9">
    <name type="scientific">Steinernema hermaphroditum</name>
    <dbReference type="NCBI Taxonomy" id="289476"/>
    <lineage>
        <taxon>Eukaryota</taxon>
        <taxon>Metazoa</taxon>
        <taxon>Ecdysozoa</taxon>
        <taxon>Nematoda</taxon>
        <taxon>Chromadorea</taxon>
        <taxon>Rhabditida</taxon>
        <taxon>Tylenchina</taxon>
        <taxon>Panagrolaimomorpha</taxon>
        <taxon>Strongyloidoidea</taxon>
        <taxon>Steinernematidae</taxon>
        <taxon>Steinernema</taxon>
    </lineage>
</organism>
<dbReference type="AlphaFoldDB" id="A0AA39I6X0"/>
<evidence type="ECO:0000313" key="9">
    <source>
        <dbReference type="Proteomes" id="UP001175271"/>
    </source>
</evidence>
<evidence type="ECO:0000256" key="6">
    <source>
        <dbReference type="SAM" id="MobiDB-lite"/>
    </source>
</evidence>
<dbReference type="PANTHER" id="PTHR11267:SF204">
    <property type="entry name" value="SPADETAIL"/>
    <property type="match status" value="1"/>
</dbReference>
<feature type="domain" description="T-box" evidence="7">
    <location>
        <begin position="42"/>
        <end position="221"/>
    </location>
</feature>
<dbReference type="GO" id="GO:0000981">
    <property type="term" value="F:DNA-binding transcription factor activity, RNA polymerase II-specific"/>
    <property type="evidence" value="ECO:0007669"/>
    <property type="project" value="TreeGrafter"/>
</dbReference>
<gene>
    <name evidence="8" type="ORF">QR680_013455</name>
</gene>
<dbReference type="CDD" id="cd00182">
    <property type="entry name" value="T-box"/>
    <property type="match status" value="1"/>
</dbReference>